<keyword evidence="3" id="KW-1185">Reference proteome</keyword>
<evidence type="ECO:0000313" key="3">
    <source>
        <dbReference type="Proteomes" id="UP000014500"/>
    </source>
</evidence>
<evidence type="ECO:0000313" key="2">
    <source>
        <dbReference type="EnsemblMetazoa" id="SMAR007138-PA"/>
    </source>
</evidence>
<keyword evidence="1" id="KW-0812">Transmembrane</keyword>
<protein>
    <recommendedName>
        <fullName evidence="4">Phospholipid/glycerol acyltransferase domain-containing protein</fullName>
    </recommendedName>
</protein>
<dbReference type="AlphaFoldDB" id="T1J0T0"/>
<sequence length="335" mass="38770">MVANTTFGDVRDEIFAWDIDNSMWSSFNTPYAYTVYKWVTVILFLTVFQVIFMLAAPIVMILFFIPNIYFWINDIRVKLNKGYTKFGPDVDLKFFISMGKVVSFIWHGHEMVGWENIPDGPAIYYLYHGPMSLDGGYIYCKIQGAQKRKLCAIGHKKRSYNLGRIHKAMNYCSPLAKLVIGRLKNGWQIYVAIGRIRRSKVSDNNYRVHIPHNRKGIAHIVKSITDVKIPIVPIFTRNIQEAFWIPWFLKPLLKILPKNLRAYVTAVGGLPVKLTSFIGEEIEYDTTMSAEEIMERLRNGMQTHIDKYQIVPGNRLRALRERFHGSRILSNISVV</sequence>
<reference evidence="3" key="1">
    <citation type="submission" date="2011-05" db="EMBL/GenBank/DDBJ databases">
        <authorList>
            <person name="Richards S.R."/>
            <person name="Qu J."/>
            <person name="Jiang H."/>
            <person name="Jhangiani S.N."/>
            <person name="Agravi P."/>
            <person name="Goodspeed R."/>
            <person name="Gross S."/>
            <person name="Mandapat C."/>
            <person name="Jackson L."/>
            <person name="Mathew T."/>
            <person name="Pu L."/>
            <person name="Thornton R."/>
            <person name="Saada N."/>
            <person name="Wilczek-Boney K.B."/>
            <person name="Lee S."/>
            <person name="Kovar C."/>
            <person name="Wu Y."/>
            <person name="Scherer S.E."/>
            <person name="Worley K.C."/>
            <person name="Muzny D.M."/>
            <person name="Gibbs R."/>
        </authorList>
    </citation>
    <scope>NUCLEOTIDE SEQUENCE</scope>
    <source>
        <strain evidence="3">Brora</strain>
    </source>
</reference>
<dbReference type="HOGENOM" id="CLU_056812_1_0_1"/>
<dbReference type="EnsemblMetazoa" id="SMAR007138-RA">
    <property type="protein sequence ID" value="SMAR007138-PA"/>
    <property type="gene ID" value="SMAR007138"/>
</dbReference>
<organism evidence="2 3">
    <name type="scientific">Strigamia maritima</name>
    <name type="common">European centipede</name>
    <name type="synonym">Geophilus maritimus</name>
    <dbReference type="NCBI Taxonomy" id="126957"/>
    <lineage>
        <taxon>Eukaryota</taxon>
        <taxon>Metazoa</taxon>
        <taxon>Ecdysozoa</taxon>
        <taxon>Arthropoda</taxon>
        <taxon>Myriapoda</taxon>
        <taxon>Chilopoda</taxon>
        <taxon>Pleurostigmophora</taxon>
        <taxon>Geophilomorpha</taxon>
        <taxon>Linotaeniidae</taxon>
        <taxon>Strigamia</taxon>
    </lineage>
</organism>
<dbReference type="eggNOG" id="KOG4321">
    <property type="taxonomic scope" value="Eukaryota"/>
</dbReference>
<accession>T1J0T0</accession>
<dbReference type="PhylomeDB" id="T1J0T0"/>
<keyword evidence="1" id="KW-1133">Transmembrane helix</keyword>
<reference evidence="2" key="2">
    <citation type="submission" date="2015-02" db="UniProtKB">
        <authorList>
            <consortium name="EnsemblMetazoa"/>
        </authorList>
    </citation>
    <scope>IDENTIFICATION</scope>
</reference>
<name>T1J0T0_STRMM</name>
<dbReference type="STRING" id="126957.T1J0T0"/>
<keyword evidence="1" id="KW-0472">Membrane</keyword>
<evidence type="ECO:0000256" key="1">
    <source>
        <dbReference type="SAM" id="Phobius"/>
    </source>
</evidence>
<dbReference type="OMA" id="DYSAYFF"/>
<evidence type="ECO:0008006" key="4">
    <source>
        <dbReference type="Google" id="ProtNLM"/>
    </source>
</evidence>
<feature type="transmembrane region" description="Helical" evidence="1">
    <location>
        <begin position="38"/>
        <end position="71"/>
    </location>
</feature>
<dbReference type="EMBL" id="AFFK01020670">
    <property type="status" value="NOT_ANNOTATED_CDS"/>
    <property type="molecule type" value="Genomic_DNA"/>
</dbReference>
<proteinExistence type="predicted"/>
<dbReference type="Proteomes" id="UP000014500">
    <property type="component" value="Unassembled WGS sequence"/>
</dbReference>